<dbReference type="PIRSF" id="PIRSF037238">
    <property type="entry name" value="Carboxypeptidase_G2"/>
    <property type="match status" value="1"/>
</dbReference>
<dbReference type="InterPro" id="IPR011650">
    <property type="entry name" value="Peptidase_M20_dimer"/>
</dbReference>
<sequence length="385" mass="40704">MTDLLDRSLEAAARRCEEMLPMLERWVRQNSFSDEVDNVNAMGALLAEDFDLPGLSLERVAGDGVGDHLVWKTPAWAVSGHSGELLIGHHDTVFPPGSFEVWEREGDILRGPGVLDMKGGLVTIRTALAALADAGALETVPLAFISVGDEEIGSRHSQATLEELCRGAHNALVFEAGRASDLIITQRKGTGRVTAKVTGKAAHAGNHHADGVNAIWAAARFVERAQALTDYDAGLTVNVGLISGGTSANTVPAEASCTADFRFIRKPDGERASAAFRDIAAEIARDTGTRIEVSGGVRRPPLERGEASVALYQAYAEAARAAGLGDGECPLIGGGSDANTASTHGVPAIDGLGPRGRGFHTHDEFIEVSSLRLRVEALVRYLCAR</sequence>
<dbReference type="InterPro" id="IPR036264">
    <property type="entry name" value="Bact_exopeptidase_dim_dom"/>
</dbReference>
<evidence type="ECO:0000259" key="4">
    <source>
        <dbReference type="Pfam" id="PF07687"/>
    </source>
</evidence>
<keyword evidence="6" id="KW-1185">Reference proteome</keyword>
<keyword evidence="1" id="KW-0479">Metal-binding</keyword>
<dbReference type="GO" id="GO:0016787">
    <property type="term" value="F:hydrolase activity"/>
    <property type="evidence" value="ECO:0007669"/>
    <property type="project" value="UniProtKB-KW"/>
</dbReference>
<dbReference type="STRING" id="502025.Hoch_2730"/>
<dbReference type="AlphaFoldDB" id="D0LN82"/>
<name>D0LN82_HALO1</name>
<evidence type="ECO:0000313" key="5">
    <source>
        <dbReference type="EMBL" id="ACY15259.1"/>
    </source>
</evidence>
<feature type="active site" evidence="3">
    <location>
        <position position="91"/>
    </location>
</feature>
<dbReference type="GO" id="GO:0046872">
    <property type="term" value="F:metal ion binding"/>
    <property type="evidence" value="ECO:0007669"/>
    <property type="project" value="UniProtKB-KW"/>
</dbReference>
<evidence type="ECO:0000256" key="3">
    <source>
        <dbReference type="PIRSR" id="PIRSR037238-1"/>
    </source>
</evidence>
<dbReference type="SUPFAM" id="SSF53187">
    <property type="entry name" value="Zn-dependent exopeptidases"/>
    <property type="match status" value="1"/>
</dbReference>
<feature type="domain" description="Peptidase M20 dimerisation" evidence="4">
    <location>
        <begin position="186"/>
        <end position="285"/>
    </location>
</feature>
<dbReference type="Gene3D" id="3.30.70.360">
    <property type="match status" value="1"/>
</dbReference>
<dbReference type="Proteomes" id="UP000001880">
    <property type="component" value="Chromosome"/>
</dbReference>
<dbReference type="RefSeq" id="WP_012827867.1">
    <property type="nucleotide sequence ID" value="NC_013440.1"/>
</dbReference>
<dbReference type="KEGG" id="hoh:Hoch_2730"/>
<evidence type="ECO:0000256" key="2">
    <source>
        <dbReference type="ARBA" id="ARBA00022801"/>
    </source>
</evidence>
<reference evidence="5 6" key="1">
    <citation type="journal article" date="2010" name="Stand. Genomic Sci.">
        <title>Complete genome sequence of Haliangium ochraceum type strain (SMP-2).</title>
        <authorList>
            <consortium name="US DOE Joint Genome Institute (JGI-PGF)"/>
            <person name="Ivanova N."/>
            <person name="Daum C."/>
            <person name="Lang E."/>
            <person name="Abt B."/>
            <person name="Kopitz M."/>
            <person name="Saunders E."/>
            <person name="Lapidus A."/>
            <person name="Lucas S."/>
            <person name="Glavina Del Rio T."/>
            <person name="Nolan M."/>
            <person name="Tice H."/>
            <person name="Copeland A."/>
            <person name="Cheng J.F."/>
            <person name="Chen F."/>
            <person name="Bruce D."/>
            <person name="Goodwin L."/>
            <person name="Pitluck S."/>
            <person name="Mavromatis K."/>
            <person name="Pati A."/>
            <person name="Mikhailova N."/>
            <person name="Chen A."/>
            <person name="Palaniappan K."/>
            <person name="Land M."/>
            <person name="Hauser L."/>
            <person name="Chang Y.J."/>
            <person name="Jeffries C.D."/>
            <person name="Detter J.C."/>
            <person name="Brettin T."/>
            <person name="Rohde M."/>
            <person name="Goker M."/>
            <person name="Bristow J."/>
            <person name="Markowitz V."/>
            <person name="Eisen J.A."/>
            <person name="Hugenholtz P."/>
            <person name="Kyrpides N.C."/>
            <person name="Klenk H.P."/>
        </authorList>
    </citation>
    <scope>NUCLEOTIDE SEQUENCE [LARGE SCALE GENOMIC DNA]</scope>
    <source>
        <strain evidence="6">DSM 14365 / CIP 107738 / JCM 11303 / AJ 13395 / SMP-2</strain>
    </source>
</reference>
<feature type="active site" description="Proton acceptor" evidence="3">
    <location>
        <position position="150"/>
    </location>
</feature>
<evidence type="ECO:0000313" key="6">
    <source>
        <dbReference type="Proteomes" id="UP000001880"/>
    </source>
</evidence>
<dbReference type="HOGENOM" id="CLU_021802_7_0_7"/>
<dbReference type="InterPro" id="IPR017150">
    <property type="entry name" value="Pept_M20_glutamate_carboxypep"/>
</dbReference>
<protein>
    <submittedName>
        <fullName evidence="5">Peptidase dimerization domain protein</fullName>
    </submittedName>
</protein>
<dbReference type="eggNOG" id="COG0624">
    <property type="taxonomic scope" value="Bacteria"/>
</dbReference>
<gene>
    <name evidence="5" type="ordered locus">Hoch_2730</name>
</gene>
<dbReference type="PANTHER" id="PTHR43808">
    <property type="entry name" value="ACETYLORNITHINE DEACETYLASE"/>
    <property type="match status" value="1"/>
</dbReference>
<dbReference type="InterPro" id="IPR002933">
    <property type="entry name" value="Peptidase_M20"/>
</dbReference>
<dbReference type="SUPFAM" id="SSF55031">
    <property type="entry name" value="Bacterial exopeptidase dimerisation domain"/>
    <property type="match status" value="1"/>
</dbReference>
<dbReference type="Pfam" id="PF01546">
    <property type="entry name" value="Peptidase_M20"/>
    <property type="match status" value="1"/>
</dbReference>
<evidence type="ECO:0000256" key="1">
    <source>
        <dbReference type="ARBA" id="ARBA00022723"/>
    </source>
</evidence>
<dbReference type="Pfam" id="PF07687">
    <property type="entry name" value="M20_dimer"/>
    <property type="match status" value="1"/>
</dbReference>
<organism evidence="5 6">
    <name type="scientific">Haliangium ochraceum (strain DSM 14365 / JCM 11303 / SMP-2)</name>
    <dbReference type="NCBI Taxonomy" id="502025"/>
    <lineage>
        <taxon>Bacteria</taxon>
        <taxon>Pseudomonadati</taxon>
        <taxon>Myxococcota</taxon>
        <taxon>Polyangia</taxon>
        <taxon>Haliangiales</taxon>
        <taxon>Kofleriaceae</taxon>
        <taxon>Haliangium</taxon>
    </lineage>
</organism>
<dbReference type="Gene3D" id="3.40.630.10">
    <property type="entry name" value="Zn peptidases"/>
    <property type="match status" value="1"/>
</dbReference>
<dbReference type="InterPro" id="IPR050072">
    <property type="entry name" value="Peptidase_M20A"/>
</dbReference>
<keyword evidence="2" id="KW-0378">Hydrolase</keyword>
<dbReference type="PANTHER" id="PTHR43808:SF9">
    <property type="entry name" value="BLL0789 PROTEIN"/>
    <property type="match status" value="1"/>
</dbReference>
<dbReference type="EMBL" id="CP001804">
    <property type="protein sequence ID" value="ACY15259.1"/>
    <property type="molecule type" value="Genomic_DNA"/>
</dbReference>
<accession>D0LN82</accession>
<proteinExistence type="predicted"/>